<dbReference type="Proteomes" id="UP000308768">
    <property type="component" value="Unassembled WGS sequence"/>
</dbReference>
<dbReference type="STRING" id="331657.A0A4U0VZK4"/>
<organism evidence="6 7">
    <name type="scientific">Cryomyces minteri</name>
    <dbReference type="NCBI Taxonomy" id="331657"/>
    <lineage>
        <taxon>Eukaryota</taxon>
        <taxon>Fungi</taxon>
        <taxon>Dikarya</taxon>
        <taxon>Ascomycota</taxon>
        <taxon>Pezizomycotina</taxon>
        <taxon>Dothideomycetes</taxon>
        <taxon>Dothideomycetes incertae sedis</taxon>
        <taxon>Cryomyces</taxon>
    </lineage>
</organism>
<dbReference type="InterPro" id="IPR036291">
    <property type="entry name" value="NAD(P)-bd_dom_sf"/>
</dbReference>
<dbReference type="PROSITE" id="PS00061">
    <property type="entry name" value="ADH_SHORT"/>
    <property type="match status" value="1"/>
</dbReference>
<dbReference type="SUPFAM" id="SSF51735">
    <property type="entry name" value="NAD(P)-binding Rossmann-fold domains"/>
    <property type="match status" value="1"/>
</dbReference>
<evidence type="ECO:0000256" key="3">
    <source>
        <dbReference type="ARBA" id="ARBA00023002"/>
    </source>
</evidence>
<feature type="region of interest" description="Disordered" evidence="4">
    <location>
        <begin position="1"/>
        <end position="23"/>
    </location>
</feature>
<feature type="domain" description="T6SS Phospholipase effector Tle1-like catalytic" evidence="5">
    <location>
        <begin position="42"/>
        <end position="361"/>
    </location>
</feature>
<sequence>MSSDHQTSPATNGTREEAKDSNNGWVKANLLQRMLGRKDEAAVPTNVTRITRAISQFDKKSHPQVVYYQAGVGTGIGLWAKLFGGGTGAGLSENIREAYGFLADNYFDSQSVERAEKDSNEDATEGTSSDTSKKIVQDSIFLIGFSRGSFTARSLGGLIASLGLLRKSKMQYFYMIFKDWENAGNPDYTPTFLKERFEKNGLDPNIVPAAPKSYTPREDIEDYLRKYRAILMNPEYWGGETLTQEVTIKAIGVWETVGSLGIPVSPWVNKALSVLHLPSVPTYIHEYKWYDTTIDNHVKNAFHALGLDERRTPFSPAVWSRPKGTRTNLKQVWFPGSHSNLGGGYADTAMSDITLAWMMDQLSGGGPEAQKLDDFSWEDWIKFEDGYIGEQYVGNQAWYDDEMEGKRRVWSTGTIYNSSAFPFNLFGFSGTTRSPGLYHRTDYDTGKIDPDTLLEDTNEYIHASVRERIARRGFTTEQEASAYLPPKWKRFPQNLHMPTPGLYKPQDGPLKHWKQSSGDQYRDAVSGNNDNTPRWIYEGPPEKTNYHTARGMPEDRLQPGGYEIMLLRNWKDIAHKVEARNRGEDAWDGGLVFINSDINLAQLLENDNAQIAKALAHRPKAITDSANLGIPHIRLRYIRPRNRSLPQDFTLTLPRLTLVFQLLLTEIDITATAQVYNPSHKMAKSEIELQDFQSIFSLDGKVAVVTGGSRGLGLHAASGLLQAGCSKVFITSRKAKACEEACAALNALPNKRPGAQAISVPADIAKVSEVERLAREVEKHTDHVDILFANAGATWGAPFDEHPDSAFAKVMDLNVKSVFNCIQKFAPLLQKHATIDSPSRVLTTASIAGIGLGSLGANATYGYSASKAAVIHLTKNLAVELGPRHILCNAIAPGFFPTKMASGLMELSGGEKALAEANPNKRLGRPEDVAGVVVFLCSRAASHVNGCTVVIDGGSVLARS</sequence>
<dbReference type="PRINTS" id="PR00081">
    <property type="entry name" value="GDHRDH"/>
</dbReference>
<dbReference type="PANTHER" id="PTHR43618:SF12">
    <property type="entry name" value="OXIDOREDUCTASE, SHORT-CHAIN DEHYDROGENASE_REDUCTASE FAMILY (AFU_ORTHOLOGUE AFUA_1G14540)"/>
    <property type="match status" value="1"/>
</dbReference>
<dbReference type="EMBL" id="NAJN01002258">
    <property type="protein sequence ID" value="TKA55270.1"/>
    <property type="molecule type" value="Genomic_DNA"/>
</dbReference>
<evidence type="ECO:0000256" key="4">
    <source>
        <dbReference type="SAM" id="MobiDB-lite"/>
    </source>
</evidence>
<reference evidence="6 7" key="1">
    <citation type="submission" date="2017-03" db="EMBL/GenBank/DDBJ databases">
        <title>Genomes of endolithic fungi from Antarctica.</title>
        <authorList>
            <person name="Coleine C."/>
            <person name="Masonjones S."/>
            <person name="Stajich J.E."/>
        </authorList>
    </citation>
    <scope>NUCLEOTIDE SEQUENCE [LARGE SCALE GENOMIC DNA]</scope>
    <source>
        <strain evidence="6 7">CCFEE 5187</strain>
    </source>
</reference>
<proteinExistence type="inferred from homology"/>
<evidence type="ECO:0000313" key="6">
    <source>
        <dbReference type="EMBL" id="TKA55270.1"/>
    </source>
</evidence>
<comment type="caution">
    <text evidence="6">The sequence shown here is derived from an EMBL/GenBank/DDBJ whole genome shotgun (WGS) entry which is preliminary data.</text>
</comment>
<dbReference type="Pfam" id="PF13561">
    <property type="entry name" value="adh_short_C2"/>
    <property type="match status" value="1"/>
</dbReference>
<dbReference type="OrthoDB" id="294295at2759"/>
<comment type="similarity">
    <text evidence="1">Belongs to the short-chain dehydrogenases/reductases (SDR) family.</text>
</comment>
<dbReference type="AlphaFoldDB" id="A0A4U0VZK4"/>
<dbReference type="GO" id="GO:0016491">
    <property type="term" value="F:oxidoreductase activity"/>
    <property type="evidence" value="ECO:0007669"/>
    <property type="project" value="UniProtKB-KW"/>
</dbReference>
<feature type="compositionally biased region" description="Polar residues" evidence="4">
    <location>
        <begin position="1"/>
        <end position="13"/>
    </location>
</feature>
<dbReference type="InterPro" id="IPR052178">
    <property type="entry name" value="Sec_Metab_Biosynth_SDR"/>
</dbReference>
<accession>A0A4U0VZK4</accession>
<dbReference type="InterPro" id="IPR018712">
    <property type="entry name" value="Tle1-like_cat"/>
</dbReference>
<evidence type="ECO:0000256" key="1">
    <source>
        <dbReference type="ARBA" id="ARBA00006484"/>
    </source>
</evidence>
<dbReference type="InterPro" id="IPR020904">
    <property type="entry name" value="Sc_DH/Rdtase_CS"/>
</dbReference>
<protein>
    <recommendedName>
        <fullName evidence="5">T6SS Phospholipase effector Tle1-like catalytic domain-containing protein</fullName>
    </recommendedName>
</protein>
<dbReference type="Gene3D" id="3.40.50.720">
    <property type="entry name" value="NAD(P)-binding Rossmann-like Domain"/>
    <property type="match status" value="1"/>
</dbReference>
<feature type="region of interest" description="Disordered" evidence="4">
    <location>
        <begin position="511"/>
        <end position="552"/>
    </location>
</feature>
<keyword evidence="2" id="KW-0521">NADP</keyword>
<dbReference type="PRINTS" id="PR00080">
    <property type="entry name" value="SDRFAMILY"/>
</dbReference>
<keyword evidence="3" id="KW-0560">Oxidoreductase</keyword>
<dbReference type="FunFam" id="3.40.50.720:FF:000084">
    <property type="entry name" value="Short-chain dehydrogenase reductase"/>
    <property type="match status" value="1"/>
</dbReference>
<evidence type="ECO:0000313" key="7">
    <source>
        <dbReference type="Proteomes" id="UP000308768"/>
    </source>
</evidence>
<evidence type="ECO:0000256" key="2">
    <source>
        <dbReference type="ARBA" id="ARBA00022857"/>
    </source>
</evidence>
<dbReference type="PANTHER" id="PTHR43618">
    <property type="entry name" value="7-ALPHA-HYDROXYSTEROID DEHYDROGENASE"/>
    <property type="match status" value="1"/>
</dbReference>
<evidence type="ECO:0000259" key="5">
    <source>
        <dbReference type="Pfam" id="PF09994"/>
    </source>
</evidence>
<feature type="non-terminal residue" evidence="6">
    <location>
        <position position="960"/>
    </location>
</feature>
<dbReference type="InterPro" id="IPR002347">
    <property type="entry name" value="SDR_fam"/>
</dbReference>
<dbReference type="Pfam" id="PF09994">
    <property type="entry name" value="T6SS_Tle1-like_cat"/>
    <property type="match status" value="1"/>
</dbReference>
<gene>
    <name evidence="6" type="ORF">B0A49_10803</name>
</gene>
<keyword evidence="7" id="KW-1185">Reference proteome</keyword>
<name>A0A4U0VZK4_9PEZI</name>